<dbReference type="Proteomes" id="UP000011682">
    <property type="component" value="Unassembled WGS sequence"/>
</dbReference>
<comment type="caution">
    <text evidence="2">The sequence shown here is derived from an EMBL/GenBank/DDBJ whole genome shotgun (WGS) entry which is preliminary data.</text>
</comment>
<keyword evidence="3" id="KW-1185">Reference proteome</keyword>
<sequence length="129" mass="14260">MIDSGSWAWGVIQGDFNEDPSIGQTIANTIITMIPVVDQAADIRDLTANLKVLIWDEEYDNYAAWTALTLTLIGIIPILGSLLKGICKAIRLGARRVSLKDLSPQHVQDLMGAVNKLDPDLKSRILWYP</sequence>
<dbReference type="AlphaFoldDB" id="S9QF32"/>
<reference evidence="2" key="1">
    <citation type="submission" date="2013-05" db="EMBL/GenBank/DDBJ databases">
        <title>Genome assembly of Cystobacter fuscus DSM 2262.</title>
        <authorList>
            <person name="Sharma G."/>
            <person name="Khatri I."/>
            <person name="Kaur C."/>
            <person name="Mayilraj S."/>
            <person name="Subramanian S."/>
        </authorList>
    </citation>
    <scope>NUCLEOTIDE SEQUENCE [LARGE SCALE GENOMIC DNA]</scope>
    <source>
        <strain evidence="2">DSM 2262</strain>
    </source>
</reference>
<organism evidence="2 3">
    <name type="scientific">Cystobacter fuscus (strain ATCC 25194 / DSM 2262 / NBRC 100088 / M29)</name>
    <dbReference type="NCBI Taxonomy" id="1242864"/>
    <lineage>
        <taxon>Bacteria</taxon>
        <taxon>Pseudomonadati</taxon>
        <taxon>Myxococcota</taxon>
        <taxon>Myxococcia</taxon>
        <taxon>Myxococcales</taxon>
        <taxon>Cystobacterineae</taxon>
        <taxon>Archangiaceae</taxon>
        <taxon>Cystobacter</taxon>
    </lineage>
</organism>
<keyword evidence="1" id="KW-1133">Transmembrane helix</keyword>
<dbReference type="CDD" id="cd20746">
    <property type="entry name" value="FIX_Ntox15_NUC_DUF4112_RhsA-like"/>
    <property type="match status" value="1"/>
</dbReference>
<keyword evidence="1" id="KW-0472">Membrane</keyword>
<protein>
    <submittedName>
        <fullName evidence="2">Uncharacterized protein</fullName>
    </submittedName>
</protein>
<feature type="transmembrane region" description="Helical" evidence="1">
    <location>
        <begin position="62"/>
        <end position="83"/>
    </location>
</feature>
<evidence type="ECO:0000256" key="1">
    <source>
        <dbReference type="SAM" id="Phobius"/>
    </source>
</evidence>
<accession>S9QF32</accession>
<dbReference type="InterPro" id="IPR049802">
    <property type="entry name" value="RhsC-like_FIX"/>
</dbReference>
<evidence type="ECO:0000313" key="3">
    <source>
        <dbReference type="Proteomes" id="UP000011682"/>
    </source>
</evidence>
<keyword evidence="1" id="KW-0812">Transmembrane</keyword>
<evidence type="ECO:0000313" key="2">
    <source>
        <dbReference type="EMBL" id="EPX54963.1"/>
    </source>
</evidence>
<dbReference type="EMBL" id="ANAH02000075">
    <property type="protein sequence ID" value="EPX54963.1"/>
    <property type="molecule type" value="Genomic_DNA"/>
</dbReference>
<proteinExistence type="predicted"/>
<gene>
    <name evidence="2" type="ORF">D187_009702</name>
</gene>
<name>S9QF32_CYSF2</name>
<dbReference type="eggNOG" id="ENOG502Z8DY">
    <property type="taxonomic scope" value="Bacteria"/>
</dbReference>